<dbReference type="Pfam" id="PF24336">
    <property type="entry name" value="DUF7504"/>
    <property type="match status" value="1"/>
</dbReference>
<proteinExistence type="predicted"/>
<dbReference type="InterPro" id="IPR055927">
    <property type="entry name" value="DUF7504"/>
</dbReference>
<evidence type="ECO:0000313" key="3">
    <source>
        <dbReference type="Proteomes" id="UP000198882"/>
    </source>
</evidence>
<protein>
    <submittedName>
        <fullName evidence="2">Uncharacterized protein</fullName>
    </submittedName>
</protein>
<feature type="region of interest" description="Disordered" evidence="1">
    <location>
        <begin position="97"/>
        <end position="118"/>
    </location>
</feature>
<dbReference type="RefSeq" id="WP_090308590.1">
    <property type="nucleotide sequence ID" value="NZ_FNFE01000004.1"/>
</dbReference>
<dbReference type="AlphaFoldDB" id="A0A1G9BSB8"/>
<dbReference type="EMBL" id="FNFE01000004">
    <property type="protein sequence ID" value="SDK42342.1"/>
    <property type="molecule type" value="Genomic_DNA"/>
</dbReference>
<sequence>MFSRKDWGSGSDGEQFTETLSRLKREGASVLVVGSVRADQRQNVCRRLLGQATVQPRRRVLVSTTGDLHDVSHLVDADVNTSDTLKLVSYATQARSTAASDVGANPTETDSPSLEASPTTTTALADLGIAISSAIETLESEADGLAPAELRVGINSLVPLLEEYGVERVFKFVHLTNGRTRDADGMIHYHLPMDRDSDVVSVLAPLFDIIVELREQSGDFQERWSINDGDQSSGWISIDQS</sequence>
<evidence type="ECO:0000256" key="1">
    <source>
        <dbReference type="SAM" id="MobiDB-lite"/>
    </source>
</evidence>
<keyword evidence="3" id="KW-1185">Reference proteome</keyword>
<gene>
    <name evidence="2" type="ORF">SAMN04515672_3069</name>
</gene>
<dbReference type="Proteomes" id="UP000198882">
    <property type="component" value="Unassembled WGS sequence"/>
</dbReference>
<name>A0A1G9BSB8_9EURY</name>
<organism evidence="2 3">
    <name type="scientific">Natronorubrum texcoconense</name>
    <dbReference type="NCBI Taxonomy" id="1095776"/>
    <lineage>
        <taxon>Archaea</taxon>
        <taxon>Methanobacteriati</taxon>
        <taxon>Methanobacteriota</taxon>
        <taxon>Stenosarchaea group</taxon>
        <taxon>Halobacteria</taxon>
        <taxon>Halobacteriales</taxon>
        <taxon>Natrialbaceae</taxon>
        <taxon>Natronorubrum</taxon>
    </lineage>
</organism>
<reference evidence="3" key="1">
    <citation type="submission" date="2016-10" db="EMBL/GenBank/DDBJ databases">
        <authorList>
            <person name="Varghese N."/>
            <person name="Submissions S."/>
        </authorList>
    </citation>
    <scope>NUCLEOTIDE SEQUENCE [LARGE SCALE GENOMIC DNA]</scope>
    <source>
        <strain evidence="3">B4,CECT 8067,JCM 17497</strain>
    </source>
</reference>
<dbReference type="OrthoDB" id="252760at2157"/>
<evidence type="ECO:0000313" key="2">
    <source>
        <dbReference type="EMBL" id="SDK42342.1"/>
    </source>
</evidence>
<feature type="compositionally biased region" description="Polar residues" evidence="1">
    <location>
        <begin position="106"/>
        <end position="118"/>
    </location>
</feature>
<accession>A0A1G9BSB8</accession>
<dbReference type="STRING" id="1095776.SAMN04515672_3069"/>